<dbReference type="SUPFAM" id="SSF52151">
    <property type="entry name" value="FabD/lysophospholipase-like"/>
    <property type="match status" value="1"/>
</dbReference>
<dbReference type="EMBL" id="JAUEDK010000013">
    <property type="protein sequence ID" value="MDN0075067.1"/>
    <property type="molecule type" value="Genomic_DNA"/>
</dbReference>
<dbReference type="Gene3D" id="3.40.1090.10">
    <property type="entry name" value="Cytosolic phospholipase A2 catalytic domain"/>
    <property type="match status" value="1"/>
</dbReference>
<evidence type="ECO:0000313" key="1">
    <source>
        <dbReference type="EMBL" id="MDN0075067.1"/>
    </source>
</evidence>
<dbReference type="RefSeq" id="WP_289829660.1">
    <property type="nucleotide sequence ID" value="NZ_JAUEDK010000013.1"/>
</dbReference>
<proteinExistence type="predicted"/>
<gene>
    <name evidence="1" type="ORF">QU481_09190</name>
</gene>
<accession>A0ABT7XMQ7</accession>
<comment type="caution">
    <text evidence="1">The sequence shown here is derived from an EMBL/GenBank/DDBJ whole genome shotgun (WGS) entry which is preliminary data.</text>
</comment>
<evidence type="ECO:0000313" key="2">
    <source>
        <dbReference type="Proteomes" id="UP001168540"/>
    </source>
</evidence>
<evidence type="ECO:0008006" key="3">
    <source>
        <dbReference type="Google" id="ProtNLM"/>
    </source>
</evidence>
<sequence>MSLARSISIAHVEVVNTRCHGENLGRVSMRPTLRKLLVTIGCAVLLNACATQPATYQSKAQDAPKFPLDACKSPDQRNCVATLFTDDAAIGRREPDAFPPHYLELADPAQRSVDCINKGETCENRLKIVADYFNPKNQRPEVGDLGVALEGGGSKAAPFALGTLAGLQELDLLSKQVRAISSISGGSYAASYYFNRLYDQQKEGAVDAGTADDWFRSCIPEYFIGSRKFDALREQAMHQNCWEKTNDPDQLRSHGIIKPYNEFAKDYEFLGHVWKNHDLLRGDTPGNLHTSNGLYLPEYGNLTLLSAETLVTIPFQFLARTVFRWPLNSAPSKLAYKLGLERQYGYTPHDWKVAGGTDVEHLYNTLSERRKTRTLKEFKVLENAGAPLWIIGTTAPSPITGAQWLLPSPRDPLRQQFELTWDGYGSGTYGYARQSPEAQFDFLGRNPDGLSVLDAVVASAAFLDDDQTQISRQPFRLAAGAGQHFLNLTWFTELRNFNVSDGDRRIAKLLPWPAYLSTTNGQRQSPYIHLQDGGNTENTGILPLLRRGYKTIVYAHGTQDGKAEWAAICHLKNQLELDGAYFIRSPDLEYIVARHSVAPTAAGGRAFASYLDALCSSQLDASDLAAFDENPMRSVDERIPAVAKLYCGRLGYNNIKPPCAEFTAKFGAPTATEEKKKRVIPKDQDLFYQWPAGTPIVFKVYRGDTLKYRDCDPEEKDLLSTIIAVVPGIAWSDVATQLLPRSNIKTPGSWDEWCSQGKTKRNEWQIGYCYGPDDKLLAAPGAHVAPTTGLPCIALAHVLEDCPTSKDGPRRPRFPQDDFVMQTLHTTYTSYAAYFDLARHQVRSALGAHWPSDAGPLPNKCSRQARL</sequence>
<dbReference type="InterPro" id="IPR016035">
    <property type="entry name" value="Acyl_Trfase/lysoPLipase"/>
</dbReference>
<dbReference type="Proteomes" id="UP001168540">
    <property type="component" value="Unassembled WGS sequence"/>
</dbReference>
<keyword evidence="2" id="KW-1185">Reference proteome</keyword>
<organism evidence="1 2">
    <name type="scientific">Crenobacter oryzisoli</name>
    <dbReference type="NCBI Taxonomy" id="3056844"/>
    <lineage>
        <taxon>Bacteria</taxon>
        <taxon>Pseudomonadati</taxon>
        <taxon>Pseudomonadota</taxon>
        <taxon>Betaproteobacteria</taxon>
        <taxon>Neisseriales</taxon>
        <taxon>Neisseriaceae</taxon>
        <taxon>Crenobacter</taxon>
    </lineage>
</organism>
<reference evidence="1" key="1">
    <citation type="submission" date="2023-06" db="EMBL/GenBank/DDBJ databases">
        <authorList>
            <person name="Zhang S."/>
        </authorList>
    </citation>
    <scope>NUCLEOTIDE SEQUENCE</scope>
    <source>
        <strain evidence="1">SG2303</strain>
    </source>
</reference>
<protein>
    <recommendedName>
        <fullName evidence="3">PNPLA domain-containing protein</fullName>
    </recommendedName>
</protein>
<name>A0ABT7XMQ7_9NEIS</name>